<evidence type="ECO:0000313" key="3">
    <source>
        <dbReference type="Proteomes" id="UP000198869"/>
    </source>
</evidence>
<sequence>MLDYLLRTPPMKAQMKAFFLPLRSPKILLRILFLLGFLTAGSIWAQSPGDISSGICITEGAFICGEQSLTIIAAVPGDNPTPRTPPPLARHNAVNPAIKKGTSKKYTSGSLSPSSKITPSCETSHFSSSENSSSPAVLTASSSLKLQQKVIKPVFPQLPDTGRDRKKLINIVLYPFQITNITINHFVRPPPVLLSEGTKVFNT</sequence>
<accession>A0A1G8JDB0</accession>
<gene>
    <name evidence="2" type="ORF">SAMN05421846_10634</name>
</gene>
<feature type="compositionally biased region" description="Low complexity" evidence="1">
    <location>
        <begin position="120"/>
        <end position="134"/>
    </location>
</feature>
<dbReference type="AlphaFoldDB" id="A0A1G8JDB0"/>
<dbReference type="EMBL" id="FNDW01000006">
    <property type="protein sequence ID" value="SDI29225.1"/>
    <property type="molecule type" value="Genomic_DNA"/>
</dbReference>
<feature type="region of interest" description="Disordered" evidence="1">
    <location>
        <begin position="99"/>
        <end position="134"/>
    </location>
</feature>
<reference evidence="3" key="1">
    <citation type="submission" date="2016-10" db="EMBL/GenBank/DDBJ databases">
        <authorList>
            <person name="Varghese N."/>
            <person name="Submissions S."/>
        </authorList>
    </citation>
    <scope>NUCLEOTIDE SEQUENCE [LARGE SCALE GENOMIC DNA]</scope>
    <source>
        <strain evidence="3">DSM 17071</strain>
    </source>
</reference>
<dbReference type="Proteomes" id="UP000198869">
    <property type="component" value="Unassembled WGS sequence"/>
</dbReference>
<evidence type="ECO:0000313" key="2">
    <source>
        <dbReference type="EMBL" id="SDI29225.1"/>
    </source>
</evidence>
<dbReference type="RefSeq" id="WP_089857676.1">
    <property type="nucleotide sequence ID" value="NZ_FNDW01000006.1"/>
</dbReference>
<organism evidence="2 3">
    <name type="scientific">Chryseobacterium taeanense</name>
    <dbReference type="NCBI Taxonomy" id="311334"/>
    <lineage>
        <taxon>Bacteria</taxon>
        <taxon>Pseudomonadati</taxon>
        <taxon>Bacteroidota</taxon>
        <taxon>Flavobacteriia</taxon>
        <taxon>Flavobacteriales</taxon>
        <taxon>Weeksellaceae</taxon>
        <taxon>Chryseobacterium group</taxon>
        <taxon>Chryseobacterium</taxon>
    </lineage>
</organism>
<evidence type="ECO:0000256" key="1">
    <source>
        <dbReference type="SAM" id="MobiDB-lite"/>
    </source>
</evidence>
<protein>
    <submittedName>
        <fullName evidence="2">Uncharacterized protein</fullName>
    </submittedName>
</protein>
<proteinExistence type="predicted"/>
<keyword evidence="3" id="KW-1185">Reference proteome</keyword>
<name>A0A1G8JDB0_9FLAO</name>